<dbReference type="EMBL" id="CAKKTJ010000208">
    <property type="protein sequence ID" value="CAH0478000.1"/>
    <property type="molecule type" value="Genomic_DNA"/>
</dbReference>
<evidence type="ECO:0000313" key="2">
    <source>
        <dbReference type="Proteomes" id="UP001160483"/>
    </source>
</evidence>
<accession>A0AAU9KXY5</accession>
<name>A0AAU9KXY5_9STRA</name>
<reference evidence="1" key="1">
    <citation type="submission" date="2021-11" db="EMBL/GenBank/DDBJ databases">
        <authorList>
            <person name="Islam A."/>
            <person name="Islam S."/>
            <person name="Flora M.S."/>
            <person name="Rahman M."/>
            <person name="Ziaur R.M."/>
            <person name="Epstein J.H."/>
            <person name="Hassan M."/>
            <person name="Klassen M."/>
            <person name="Woodard K."/>
            <person name="Webb A."/>
            <person name="Webby R.J."/>
            <person name="El Zowalaty M.E."/>
        </authorList>
    </citation>
    <scope>NUCLEOTIDE SEQUENCE</scope>
    <source>
        <strain evidence="1">Pbs3</strain>
    </source>
</reference>
<dbReference type="AlphaFoldDB" id="A0AAU9KXY5"/>
<sequence length="87" mass="9972">MGKMLYDVITENSRHSACHASVTVATMEPRFCRVDYMFVRLVSRRFVLGKLQNFSSLRLIDVQRVQDRQASTMGSFLFVFGIHALSP</sequence>
<evidence type="ECO:0000313" key="1">
    <source>
        <dbReference type="EMBL" id="CAH0478000.1"/>
    </source>
</evidence>
<proteinExistence type="predicted"/>
<comment type="caution">
    <text evidence="1">The sequence shown here is derived from an EMBL/GenBank/DDBJ whole genome shotgun (WGS) entry which is preliminary data.</text>
</comment>
<protein>
    <submittedName>
        <fullName evidence="1">Uncharacterized protein</fullName>
    </submittedName>
</protein>
<dbReference type="Proteomes" id="UP001160483">
    <property type="component" value="Unassembled WGS sequence"/>
</dbReference>
<gene>
    <name evidence="1" type="ORF">PBS003_LOCUS4720</name>
</gene>
<organism evidence="1 2">
    <name type="scientific">Peronospora belbahrii</name>
    <dbReference type="NCBI Taxonomy" id="622444"/>
    <lineage>
        <taxon>Eukaryota</taxon>
        <taxon>Sar</taxon>
        <taxon>Stramenopiles</taxon>
        <taxon>Oomycota</taxon>
        <taxon>Peronosporomycetes</taxon>
        <taxon>Peronosporales</taxon>
        <taxon>Peronosporaceae</taxon>
        <taxon>Peronospora</taxon>
    </lineage>
</organism>